<feature type="domain" description="DUF6862" evidence="6">
    <location>
        <begin position="59"/>
        <end position="120"/>
    </location>
</feature>
<accession>A0ABY2SD69</accession>
<dbReference type="EMBL" id="SZPQ01000114">
    <property type="protein sequence ID" value="TKI02084.1"/>
    <property type="molecule type" value="Genomic_DNA"/>
</dbReference>
<feature type="non-terminal residue" evidence="7">
    <location>
        <position position="1"/>
    </location>
</feature>
<reference evidence="7 8" key="1">
    <citation type="submission" date="2019-04" db="EMBL/GenBank/DDBJ databases">
        <authorList>
            <person name="Li M."/>
            <person name="Gao C."/>
        </authorList>
    </citation>
    <scope>NUCLEOTIDE SEQUENCE [LARGE SCALE GENOMIC DNA]</scope>
    <source>
        <strain evidence="7 8">BGMRC 2031</strain>
    </source>
</reference>
<proteinExistence type="predicted"/>
<keyword evidence="4" id="KW-0843">Virulence</keyword>
<protein>
    <recommendedName>
        <fullName evidence="9">Toxin CdiA</fullName>
    </recommendedName>
</protein>
<evidence type="ECO:0000256" key="1">
    <source>
        <dbReference type="ARBA" id="ARBA00004219"/>
    </source>
</evidence>
<sequence length="306" mass="32769">LSSQQKESVSALSTLTSGIAAGVSGDSRASALTGAQAGKNAVENNFLSVSEKSALEKAKHIVKSSKDPVERDKAQQKVDELIELDISRDKKVIDACGNGQAASAGCANARLEVIETKQEYTSTGNYNSKASQQYSDAYGQILNLLKITSVNAQNQQQVKDALVQYAIDVKGVDRQTAQKYAETKHGIDIIVASVTPVLGSAAASRLGNIGKHAALQTSIAGKPIKFDGEFYSVDNLKFSKNYYEKLWSQGRPAPFIQAKEVLSSNPKIQADPRGAPGYFRYGGSGLEMIYNPTTGQVGHIQPIKIK</sequence>
<gene>
    <name evidence="7" type="ORF">FCN80_25825</name>
</gene>
<name>A0ABY2SD69_9HYPH</name>
<evidence type="ECO:0000256" key="2">
    <source>
        <dbReference type="ARBA" id="ARBA00022656"/>
    </source>
</evidence>
<keyword evidence="2" id="KW-0800">Toxin</keyword>
<evidence type="ECO:0000259" key="5">
    <source>
        <dbReference type="Pfam" id="PF04829"/>
    </source>
</evidence>
<dbReference type="Pfam" id="PF21726">
    <property type="entry name" value="DUF6862"/>
    <property type="match status" value="1"/>
</dbReference>
<evidence type="ECO:0000313" key="8">
    <source>
        <dbReference type="Proteomes" id="UP000305202"/>
    </source>
</evidence>
<dbReference type="InterPro" id="IPR006914">
    <property type="entry name" value="VENN_dom"/>
</dbReference>
<comment type="subcellular location">
    <subcellularLocation>
        <location evidence="1">Target cell</location>
        <location evidence="1">Target cell cytoplasm</location>
    </subcellularLocation>
</comment>
<evidence type="ECO:0000256" key="4">
    <source>
        <dbReference type="ARBA" id="ARBA00023026"/>
    </source>
</evidence>
<organism evidence="7 8">
    <name type="scientific">Martelella alba</name>
    <dbReference type="NCBI Taxonomy" id="2590451"/>
    <lineage>
        <taxon>Bacteria</taxon>
        <taxon>Pseudomonadati</taxon>
        <taxon>Pseudomonadota</taxon>
        <taxon>Alphaproteobacteria</taxon>
        <taxon>Hyphomicrobiales</taxon>
        <taxon>Aurantimonadaceae</taxon>
        <taxon>Martelella</taxon>
    </lineage>
</organism>
<evidence type="ECO:0000259" key="6">
    <source>
        <dbReference type="Pfam" id="PF21726"/>
    </source>
</evidence>
<dbReference type="RefSeq" id="WP_136993208.1">
    <property type="nucleotide sequence ID" value="NZ_SZPQ01000114.1"/>
</dbReference>
<dbReference type="InterPro" id="IPR049271">
    <property type="entry name" value="DUF6862"/>
</dbReference>
<evidence type="ECO:0000256" key="3">
    <source>
        <dbReference type="ARBA" id="ARBA00022913"/>
    </source>
</evidence>
<evidence type="ECO:0000313" key="7">
    <source>
        <dbReference type="EMBL" id="TKI02084.1"/>
    </source>
</evidence>
<keyword evidence="8" id="KW-1185">Reference proteome</keyword>
<dbReference type="Proteomes" id="UP000305202">
    <property type="component" value="Unassembled WGS sequence"/>
</dbReference>
<evidence type="ECO:0008006" key="9">
    <source>
        <dbReference type="Google" id="ProtNLM"/>
    </source>
</evidence>
<keyword evidence="3" id="KW-1266">Target cell cytoplasm</keyword>
<feature type="domain" description="VENN motif-containing" evidence="5">
    <location>
        <begin position="1"/>
        <end position="48"/>
    </location>
</feature>
<comment type="caution">
    <text evidence="7">The sequence shown here is derived from an EMBL/GenBank/DDBJ whole genome shotgun (WGS) entry which is preliminary data.</text>
</comment>
<dbReference type="Pfam" id="PF04829">
    <property type="entry name" value="PT-VENN"/>
    <property type="match status" value="1"/>
</dbReference>